<feature type="transmembrane region" description="Helical" evidence="1">
    <location>
        <begin position="31"/>
        <end position="64"/>
    </location>
</feature>
<dbReference type="KEGG" id="afx:JZ786_12675"/>
<dbReference type="RefSeq" id="WP_206654801.1">
    <property type="nucleotide sequence ID" value="NZ_CP071182.1"/>
</dbReference>
<dbReference type="Pfam" id="PF04892">
    <property type="entry name" value="VanZ"/>
    <property type="match status" value="1"/>
</dbReference>
<dbReference type="EMBL" id="CP071182">
    <property type="protein sequence ID" value="QSO45433.1"/>
    <property type="molecule type" value="Genomic_DNA"/>
</dbReference>
<keyword evidence="1" id="KW-1133">Transmembrane helix</keyword>
<accession>A0A9X7VUK1</accession>
<dbReference type="Proteomes" id="UP000663505">
    <property type="component" value="Chromosome"/>
</dbReference>
<evidence type="ECO:0000259" key="2">
    <source>
        <dbReference type="Pfam" id="PF04892"/>
    </source>
</evidence>
<evidence type="ECO:0000313" key="4">
    <source>
        <dbReference type="Proteomes" id="UP000663505"/>
    </source>
</evidence>
<keyword evidence="1" id="KW-0812">Transmembrane</keyword>
<evidence type="ECO:0000313" key="3">
    <source>
        <dbReference type="EMBL" id="QSO45433.1"/>
    </source>
</evidence>
<dbReference type="InterPro" id="IPR006976">
    <property type="entry name" value="VanZ-like"/>
</dbReference>
<proteinExistence type="predicted"/>
<keyword evidence="1" id="KW-0472">Membrane</keyword>
<dbReference type="NCBIfam" id="NF037970">
    <property type="entry name" value="vanZ_1"/>
    <property type="match status" value="1"/>
</dbReference>
<evidence type="ECO:0000256" key="1">
    <source>
        <dbReference type="SAM" id="Phobius"/>
    </source>
</evidence>
<organism evidence="3 4">
    <name type="scientific">Alicyclobacillus mengziensis</name>
    <dbReference type="NCBI Taxonomy" id="2931921"/>
    <lineage>
        <taxon>Bacteria</taxon>
        <taxon>Bacillati</taxon>
        <taxon>Bacillota</taxon>
        <taxon>Bacilli</taxon>
        <taxon>Bacillales</taxon>
        <taxon>Alicyclobacillaceae</taxon>
        <taxon>Alicyclobacillus</taxon>
    </lineage>
</organism>
<dbReference type="AlphaFoldDB" id="A0A9X7VUK1"/>
<feature type="domain" description="VanZ-like" evidence="2">
    <location>
        <begin position="36"/>
        <end position="156"/>
    </location>
</feature>
<gene>
    <name evidence="3" type="ORF">JZ786_12675</name>
</gene>
<feature type="transmembrane region" description="Helical" evidence="1">
    <location>
        <begin position="112"/>
        <end position="133"/>
    </location>
</feature>
<sequence>MSNQREIVQIDGVTETNAITKRSQKKVHVGYLVGTILWCCLLLVGVMTSSVAALIHLSSISFHLDPHPVWRSFFFVDFYSHLDNQGWIITKLGHFIGFGILDVLISLSFRRHFFSSVLAFLFAVGTELLQIPFGRDGRLYDVYIDTLGIAVIGFLYESWPRHSSQH</sequence>
<protein>
    <submittedName>
        <fullName evidence="3">VanZ family protein</fullName>
    </submittedName>
</protein>
<reference evidence="3 4" key="1">
    <citation type="submission" date="2021-02" db="EMBL/GenBank/DDBJ databases">
        <title>Alicyclobacillus curvatus sp. nov. and Alicyclobacillus mengziensis sp. nov., two acidophilic bacteria isolated from acid mine drainage.</title>
        <authorList>
            <person name="Huang Y."/>
        </authorList>
    </citation>
    <scope>NUCLEOTIDE SEQUENCE [LARGE SCALE GENOMIC DNA]</scope>
    <source>
        <strain evidence="3 4">S30H14</strain>
    </source>
</reference>
<keyword evidence="4" id="KW-1185">Reference proteome</keyword>
<name>A0A9X7VUK1_9BACL</name>
<feature type="transmembrane region" description="Helical" evidence="1">
    <location>
        <begin position="84"/>
        <end position="105"/>
    </location>
</feature>